<proteinExistence type="predicted"/>
<sequence>MSEIRKKLTTEIEILMLVAFSVCPTEVRDTSNIDNFIYAIKDEETQKATRLIETKYLKASLLFAIKFEISLNLMENLLYANSKSLISGEA</sequence>
<protein>
    <submittedName>
        <fullName evidence="1">Uncharacterized protein</fullName>
    </submittedName>
</protein>
<comment type="caution">
    <text evidence="1">The sequence shown here is derived from an EMBL/GenBank/DDBJ whole genome shotgun (WGS) entry which is preliminary data.</text>
</comment>
<organism evidence="1 2">
    <name type="scientific">Nephila pilipes</name>
    <name type="common">Giant wood spider</name>
    <name type="synonym">Nephila maculata</name>
    <dbReference type="NCBI Taxonomy" id="299642"/>
    <lineage>
        <taxon>Eukaryota</taxon>
        <taxon>Metazoa</taxon>
        <taxon>Ecdysozoa</taxon>
        <taxon>Arthropoda</taxon>
        <taxon>Chelicerata</taxon>
        <taxon>Arachnida</taxon>
        <taxon>Araneae</taxon>
        <taxon>Araneomorphae</taxon>
        <taxon>Entelegynae</taxon>
        <taxon>Araneoidea</taxon>
        <taxon>Nephilidae</taxon>
        <taxon>Nephila</taxon>
    </lineage>
</organism>
<reference evidence="1" key="1">
    <citation type="submission" date="2020-08" db="EMBL/GenBank/DDBJ databases">
        <title>Multicomponent nature underlies the extraordinary mechanical properties of spider dragline silk.</title>
        <authorList>
            <person name="Kono N."/>
            <person name="Nakamura H."/>
            <person name="Mori M."/>
            <person name="Yoshida Y."/>
            <person name="Ohtoshi R."/>
            <person name="Malay A.D."/>
            <person name="Moran D.A.P."/>
            <person name="Tomita M."/>
            <person name="Numata K."/>
            <person name="Arakawa K."/>
        </authorList>
    </citation>
    <scope>NUCLEOTIDE SEQUENCE</scope>
</reference>
<dbReference type="OrthoDB" id="6759373at2759"/>
<gene>
    <name evidence="1" type="ORF">NPIL_509091</name>
</gene>
<evidence type="ECO:0000313" key="2">
    <source>
        <dbReference type="Proteomes" id="UP000887013"/>
    </source>
</evidence>
<accession>A0A8X6N582</accession>
<dbReference type="EMBL" id="BMAW01054125">
    <property type="protein sequence ID" value="GFS94611.1"/>
    <property type="molecule type" value="Genomic_DNA"/>
</dbReference>
<dbReference type="Proteomes" id="UP000887013">
    <property type="component" value="Unassembled WGS sequence"/>
</dbReference>
<evidence type="ECO:0000313" key="1">
    <source>
        <dbReference type="EMBL" id="GFS94611.1"/>
    </source>
</evidence>
<keyword evidence="2" id="KW-1185">Reference proteome</keyword>
<name>A0A8X6N582_NEPPI</name>
<dbReference type="AlphaFoldDB" id="A0A8X6N582"/>